<comment type="similarity">
    <text evidence="5">Belongs to the SAT4 family.</text>
</comment>
<keyword evidence="4 7" id="KW-0472">Membrane</keyword>
<evidence type="ECO:0000256" key="2">
    <source>
        <dbReference type="ARBA" id="ARBA00022692"/>
    </source>
</evidence>
<sequence>MERKVNTYWKNVLTIVPIVGAVLATITYLLRLYGRRMKAVGFLLEDYLMGAGLIISYCVTAFVPPSMVSVCQSHPSPRMNGSVFNSYVIAYDDLDSMGTSDISQGSWMIQKFWAPSMACVKISIVFFIKRLFSSIRAYVVISNCLAGFIAAWALAALLTNIFQCTPVQYYYNKDLKGHCMSGQVQFFQAMGSIALIEDIIIFCLPIPVFWRLQINRRQKLGLTLVFSLGLLCAKPPGILYRFLLTNRSVCIFSLMRLIEFRKFQLTDLAASSAKESIWTCLELDVAIICGCLPFLNPLVRGVRSKVRSDASKYHTHPSTGSNLHLHSMRGKKGEFRTLDSDCGASANSNSRNAMATAGRQSSDMENNRQDVDGRSGMAHNS</sequence>
<evidence type="ECO:0000256" key="7">
    <source>
        <dbReference type="SAM" id="Phobius"/>
    </source>
</evidence>
<dbReference type="PANTHER" id="PTHR33048:SF47">
    <property type="entry name" value="INTEGRAL MEMBRANE PROTEIN-RELATED"/>
    <property type="match status" value="1"/>
</dbReference>
<feature type="region of interest" description="Disordered" evidence="6">
    <location>
        <begin position="342"/>
        <end position="381"/>
    </location>
</feature>
<keyword evidence="2 7" id="KW-0812">Transmembrane</keyword>
<dbReference type="OrthoDB" id="10017208at2759"/>
<evidence type="ECO:0000313" key="10">
    <source>
        <dbReference type="Proteomes" id="UP001154252"/>
    </source>
</evidence>
<comment type="subcellular location">
    <subcellularLocation>
        <location evidence="1">Membrane</location>
        <topology evidence="1">Multi-pass membrane protein</topology>
    </subcellularLocation>
</comment>
<feature type="transmembrane region" description="Helical" evidence="7">
    <location>
        <begin position="140"/>
        <end position="162"/>
    </location>
</feature>
<gene>
    <name evidence="9" type="ORF">PEGY_LOCUS7491</name>
</gene>
<evidence type="ECO:0000256" key="4">
    <source>
        <dbReference type="ARBA" id="ARBA00023136"/>
    </source>
</evidence>
<evidence type="ECO:0000256" key="3">
    <source>
        <dbReference type="ARBA" id="ARBA00022989"/>
    </source>
</evidence>
<feature type="transmembrane region" description="Helical" evidence="7">
    <location>
        <begin position="12"/>
        <end position="30"/>
    </location>
</feature>
<feature type="domain" description="Rhodopsin" evidence="8">
    <location>
        <begin position="30"/>
        <end position="300"/>
    </location>
</feature>
<dbReference type="PANTHER" id="PTHR33048">
    <property type="entry name" value="PTH11-LIKE INTEGRAL MEMBRANE PROTEIN (AFU_ORTHOLOGUE AFUA_5G11245)"/>
    <property type="match status" value="1"/>
</dbReference>
<evidence type="ECO:0000256" key="1">
    <source>
        <dbReference type="ARBA" id="ARBA00004141"/>
    </source>
</evidence>
<dbReference type="GO" id="GO:0016020">
    <property type="term" value="C:membrane"/>
    <property type="evidence" value="ECO:0007669"/>
    <property type="project" value="UniProtKB-SubCell"/>
</dbReference>
<feature type="transmembrane region" description="Helical" evidence="7">
    <location>
        <begin position="186"/>
        <end position="210"/>
    </location>
</feature>
<comment type="caution">
    <text evidence="9">The sequence shown here is derived from an EMBL/GenBank/DDBJ whole genome shotgun (WGS) entry which is preliminary data.</text>
</comment>
<evidence type="ECO:0000256" key="6">
    <source>
        <dbReference type="SAM" id="MobiDB-lite"/>
    </source>
</evidence>
<name>A0A9W4KL97_9EURO</name>
<evidence type="ECO:0000259" key="8">
    <source>
        <dbReference type="Pfam" id="PF20684"/>
    </source>
</evidence>
<dbReference type="AlphaFoldDB" id="A0A9W4KL97"/>
<proteinExistence type="inferred from homology"/>
<feature type="transmembrane region" description="Helical" evidence="7">
    <location>
        <begin position="222"/>
        <end position="243"/>
    </location>
</feature>
<feature type="transmembrane region" description="Helical" evidence="7">
    <location>
        <begin position="42"/>
        <end position="63"/>
    </location>
</feature>
<evidence type="ECO:0000256" key="5">
    <source>
        <dbReference type="ARBA" id="ARBA00038359"/>
    </source>
</evidence>
<keyword evidence="3 7" id="KW-1133">Transmembrane helix</keyword>
<organism evidence="9 10">
    <name type="scientific">Penicillium egyptiacum</name>
    <dbReference type="NCBI Taxonomy" id="1303716"/>
    <lineage>
        <taxon>Eukaryota</taxon>
        <taxon>Fungi</taxon>
        <taxon>Dikarya</taxon>
        <taxon>Ascomycota</taxon>
        <taxon>Pezizomycotina</taxon>
        <taxon>Eurotiomycetes</taxon>
        <taxon>Eurotiomycetidae</taxon>
        <taxon>Eurotiales</taxon>
        <taxon>Aspergillaceae</taxon>
        <taxon>Penicillium</taxon>
    </lineage>
</organism>
<dbReference type="Proteomes" id="UP001154252">
    <property type="component" value="Unassembled WGS sequence"/>
</dbReference>
<accession>A0A9W4KL97</accession>
<dbReference type="EMBL" id="CAJVRC010000882">
    <property type="protein sequence ID" value="CAG8903723.1"/>
    <property type="molecule type" value="Genomic_DNA"/>
</dbReference>
<reference evidence="9" key="1">
    <citation type="submission" date="2021-07" db="EMBL/GenBank/DDBJ databases">
        <authorList>
            <person name="Branca A.L. A."/>
        </authorList>
    </citation>
    <scope>NUCLEOTIDE SEQUENCE</scope>
</reference>
<protein>
    <recommendedName>
        <fullName evidence="8">Rhodopsin domain-containing protein</fullName>
    </recommendedName>
</protein>
<keyword evidence="10" id="KW-1185">Reference proteome</keyword>
<dbReference type="InterPro" id="IPR049326">
    <property type="entry name" value="Rhodopsin_dom_fungi"/>
</dbReference>
<dbReference type="Pfam" id="PF20684">
    <property type="entry name" value="Fung_rhodopsin"/>
    <property type="match status" value="1"/>
</dbReference>
<feature type="compositionally biased region" description="Low complexity" evidence="6">
    <location>
        <begin position="344"/>
        <end position="357"/>
    </location>
</feature>
<evidence type="ECO:0000313" key="9">
    <source>
        <dbReference type="EMBL" id="CAG8903723.1"/>
    </source>
</evidence>
<dbReference type="InterPro" id="IPR052337">
    <property type="entry name" value="SAT4-like"/>
</dbReference>